<name>A0A8X8X3N5_SALSN</name>
<accession>A0A8X8X3N5</accession>
<keyword evidence="2" id="KW-1185">Reference proteome</keyword>
<proteinExistence type="predicted"/>
<dbReference type="AlphaFoldDB" id="A0A8X8X3N5"/>
<dbReference type="Proteomes" id="UP000298416">
    <property type="component" value="Unassembled WGS sequence"/>
</dbReference>
<reference evidence="1" key="1">
    <citation type="submission" date="2018-01" db="EMBL/GenBank/DDBJ databases">
        <authorList>
            <person name="Mao J.F."/>
        </authorList>
    </citation>
    <scope>NUCLEOTIDE SEQUENCE</scope>
    <source>
        <strain evidence="1">Huo1</strain>
        <tissue evidence="1">Leaf</tissue>
    </source>
</reference>
<organism evidence="1">
    <name type="scientific">Salvia splendens</name>
    <name type="common">Scarlet sage</name>
    <dbReference type="NCBI Taxonomy" id="180675"/>
    <lineage>
        <taxon>Eukaryota</taxon>
        <taxon>Viridiplantae</taxon>
        <taxon>Streptophyta</taxon>
        <taxon>Embryophyta</taxon>
        <taxon>Tracheophyta</taxon>
        <taxon>Spermatophyta</taxon>
        <taxon>Magnoliopsida</taxon>
        <taxon>eudicotyledons</taxon>
        <taxon>Gunneridae</taxon>
        <taxon>Pentapetalae</taxon>
        <taxon>asterids</taxon>
        <taxon>lamiids</taxon>
        <taxon>Lamiales</taxon>
        <taxon>Lamiaceae</taxon>
        <taxon>Nepetoideae</taxon>
        <taxon>Mentheae</taxon>
        <taxon>Salviinae</taxon>
        <taxon>Salvia</taxon>
        <taxon>Salvia subgen. Calosphace</taxon>
        <taxon>core Calosphace</taxon>
    </lineage>
</organism>
<evidence type="ECO:0000313" key="1">
    <source>
        <dbReference type="EMBL" id="KAG6406163.1"/>
    </source>
</evidence>
<reference evidence="1" key="2">
    <citation type="submission" date="2020-08" db="EMBL/GenBank/DDBJ databases">
        <title>Plant Genome Project.</title>
        <authorList>
            <person name="Zhang R.-G."/>
        </authorList>
    </citation>
    <scope>NUCLEOTIDE SEQUENCE</scope>
    <source>
        <strain evidence="1">Huo1</strain>
        <tissue evidence="1">Leaf</tissue>
    </source>
</reference>
<gene>
    <name evidence="1" type="ORF">SASPL_133762</name>
</gene>
<protein>
    <submittedName>
        <fullName evidence="1">Uncharacterized protein</fullName>
    </submittedName>
</protein>
<sequence length="127" mass="13999">MQFSLRQCCENRARGAGRSKRACNRPDAAGSCGIRGATVGRARVVWVAVELGLNLMWGNSNSSSSIKFDLKCNRDKQRLRQAINYANKQFNGQLKMAAPSGLNGVVRCRDGVDLGRNWIDLGDGHFR</sequence>
<dbReference type="EMBL" id="PNBA02000012">
    <property type="protein sequence ID" value="KAG6406163.1"/>
    <property type="molecule type" value="Genomic_DNA"/>
</dbReference>
<comment type="caution">
    <text evidence="1">The sequence shown here is derived from an EMBL/GenBank/DDBJ whole genome shotgun (WGS) entry which is preliminary data.</text>
</comment>
<evidence type="ECO:0000313" key="2">
    <source>
        <dbReference type="Proteomes" id="UP000298416"/>
    </source>
</evidence>